<comment type="similarity">
    <text evidence="1">Belongs to the sigma-70 factor family. ECF subfamily.</text>
</comment>
<evidence type="ECO:0000256" key="3">
    <source>
        <dbReference type="ARBA" id="ARBA00023082"/>
    </source>
</evidence>
<dbReference type="InterPro" id="IPR036388">
    <property type="entry name" value="WH-like_DNA-bd_sf"/>
</dbReference>
<reference evidence="8 9" key="1">
    <citation type="submission" date="2018-08" db="EMBL/GenBank/DDBJ databases">
        <title>A genome reference for cultivated species of the human gut microbiota.</title>
        <authorList>
            <person name="Zou Y."/>
            <person name="Xue W."/>
            <person name="Luo G."/>
        </authorList>
    </citation>
    <scope>NUCLEOTIDE SEQUENCE [LARGE SCALE GENOMIC DNA]</scope>
    <source>
        <strain evidence="8 9">AM47-6BH</strain>
    </source>
</reference>
<protein>
    <submittedName>
        <fullName evidence="8">RNA polymerase sigma factor</fullName>
    </submittedName>
</protein>
<keyword evidence="3" id="KW-0731">Sigma factor</keyword>
<dbReference type="Gene3D" id="1.10.10.10">
    <property type="entry name" value="Winged helix-like DNA-binding domain superfamily/Winged helix DNA-binding domain"/>
    <property type="match status" value="1"/>
</dbReference>
<dbReference type="InterPro" id="IPR013325">
    <property type="entry name" value="RNA_pol_sigma_r2"/>
</dbReference>
<dbReference type="PANTHER" id="PTHR43133:SF8">
    <property type="entry name" value="RNA POLYMERASE SIGMA FACTOR HI_1459-RELATED"/>
    <property type="match status" value="1"/>
</dbReference>
<evidence type="ECO:0000259" key="7">
    <source>
        <dbReference type="Pfam" id="PF08281"/>
    </source>
</evidence>
<evidence type="ECO:0000313" key="8">
    <source>
        <dbReference type="EMBL" id="RGZ91626.1"/>
    </source>
</evidence>
<dbReference type="InterPro" id="IPR013324">
    <property type="entry name" value="RNA_pol_sigma_r3/r4-like"/>
</dbReference>
<keyword evidence="5" id="KW-0804">Transcription</keyword>
<dbReference type="AlphaFoldDB" id="A0A413Q5X2"/>
<gene>
    <name evidence="8" type="ORF">DW967_09800</name>
</gene>
<dbReference type="Gene3D" id="1.10.1740.10">
    <property type="match status" value="1"/>
</dbReference>
<dbReference type="NCBIfam" id="TIGR02937">
    <property type="entry name" value="sigma70-ECF"/>
    <property type="match status" value="1"/>
</dbReference>
<proteinExistence type="inferred from homology"/>
<evidence type="ECO:0000256" key="5">
    <source>
        <dbReference type="ARBA" id="ARBA00023163"/>
    </source>
</evidence>
<feature type="domain" description="RNA polymerase sigma-70 region 2" evidence="6">
    <location>
        <begin position="27"/>
        <end position="91"/>
    </location>
</feature>
<comment type="caution">
    <text evidence="8">The sequence shown here is derived from an EMBL/GenBank/DDBJ whole genome shotgun (WGS) entry which is preliminary data.</text>
</comment>
<keyword evidence="2" id="KW-0805">Transcription regulation</keyword>
<dbReference type="InterPro" id="IPR007627">
    <property type="entry name" value="RNA_pol_sigma70_r2"/>
</dbReference>
<dbReference type="InterPro" id="IPR014284">
    <property type="entry name" value="RNA_pol_sigma-70_dom"/>
</dbReference>
<sequence>MGKEGNLNDYLLILQMKQGNENAFDKFVRKYYAEILLYCRNHCLDQTEAEDLTQETFLRFIENIASYQHIGKAKNYLYVIARNLCKDYAKKWKVESVEQEILERELVSDGGIQRKEKRMDVEQALGRLAPELREVILLIYFGDCKLKEVADILQIGLPLVKYRHKRVKEELIKLLGEEDSDEFEKDDAKL</sequence>
<organism evidence="8 9">
    <name type="scientific">Agathobacter rectalis</name>
    <dbReference type="NCBI Taxonomy" id="39491"/>
    <lineage>
        <taxon>Bacteria</taxon>
        <taxon>Bacillati</taxon>
        <taxon>Bacillota</taxon>
        <taxon>Clostridia</taxon>
        <taxon>Lachnospirales</taxon>
        <taxon>Lachnospiraceae</taxon>
        <taxon>Agathobacter</taxon>
    </lineage>
</organism>
<name>A0A413Q5X2_9FIRM</name>
<dbReference type="Pfam" id="PF08281">
    <property type="entry name" value="Sigma70_r4_2"/>
    <property type="match status" value="1"/>
</dbReference>
<evidence type="ECO:0000256" key="1">
    <source>
        <dbReference type="ARBA" id="ARBA00010641"/>
    </source>
</evidence>
<dbReference type="InterPro" id="IPR013249">
    <property type="entry name" value="RNA_pol_sigma70_r4_t2"/>
</dbReference>
<evidence type="ECO:0000313" key="9">
    <source>
        <dbReference type="Proteomes" id="UP000283721"/>
    </source>
</evidence>
<evidence type="ECO:0000259" key="6">
    <source>
        <dbReference type="Pfam" id="PF04542"/>
    </source>
</evidence>
<dbReference type="Pfam" id="PF04542">
    <property type="entry name" value="Sigma70_r2"/>
    <property type="match status" value="1"/>
</dbReference>
<evidence type="ECO:0000256" key="4">
    <source>
        <dbReference type="ARBA" id="ARBA00023125"/>
    </source>
</evidence>
<dbReference type="GO" id="GO:0016987">
    <property type="term" value="F:sigma factor activity"/>
    <property type="evidence" value="ECO:0007669"/>
    <property type="project" value="UniProtKB-KW"/>
</dbReference>
<evidence type="ECO:0000256" key="2">
    <source>
        <dbReference type="ARBA" id="ARBA00023015"/>
    </source>
</evidence>
<dbReference type="GO" id="GO:0003677">
    <property type="term" value="F:DNA binding"/>
    <property type="evidence" value="ECO:0007669"/>
    <property type="project" value="UniProtKB-KW"/>
</dbReference>
<dbReference type="GO" id="GO:0006352">
    <property type="term" value="P:DNA-templated transcription initiation"/>
    <property type="evidence" value="ECO:0007669"/>
    <property type="project" value="InterPro"/>
</dbReference>
<dbReference type="PANTHER" id="PTHR43133">
    <property type="entry name" value="RNA POLYMERASE ECF-TYPE SIGMA FACTO"/>
    <property type="match status" value="1"/>
</dbReference>
<feature type="domain" description="RNA polymerase sigma factor 70 region 4 type 2" evidence="7">
    <location>
        <begin position="119"/>
        <end position="171"/>
    </location>
</feature>
<dbReference type="SUPFAM" id="SSF88659">
    <property type="entry name" value="Sigma3 and sigma4 domains of RNA polymerase sigma factors"/>
    <property type="match status" value="1"/>
</dbReference>
<dbReference type="Proteomes" id="UP000283721">
    <property type="component" value="Unassembled WGS sequence"/>
</dbReference>
<dbReference type="InterPro" id="IPR039425">
    <property type="entry name" value="RNA_pol_sigma-70-like"/>
</dbReference>
<keyword evidence="4" id="KW-0238">DNA-binding</keyword>
<dbReference type="SUPFAM" id="SSF88946">
    <property type="entry name" value="Sigma2 domain of RNA polymerase sigma factors"/>
    <property type="match status" value="1"/>
</dbReference>
<accession>A0A413Q5X2</accession>
<dbReference type="EMBL" id="QSES01000017">
    <property type="protein sequence ID" value="RGZ91626.1"/>
    <property type="molecule type" value="Genomic_DNA"/>
</dbReference>